<organism evidence="2 3">
    <name type="scientific">Couchioplanes caeruleus subsp. caeruleus</name>
    <dbReference type="NCBI Taxonomy" id="56427"/>
    <lineage>
        <taxon>Bacteria</taxon>
        <taxon>Bacillati</taxon>
        <taxon>Actinomycetota</taxon>
        <taxon>Actinomycetes</taxon>
        <taxon>Micromonosporales</taxon>
        <taxon>Micromonosporaceae</taxon>
        <taxon>Couchioplanes</taxon>
    </lineage>
</organism>
<gene>
    <name evidence="2" type="ORF">BG844_28550</name>
</gene>
<keyword evidence="1" id="KW-0472">Membrane</keyword>
<feature type="transmembrane region" description="Helical" evidence="1">
    <location>
        <begin position="145"/>
        <end position="166"/>
    </location>
</feature>
<evidence type="ECO:0000256" key="1">
    <source>
        <dbReference type="SAM" id="Phobius"/>
    </source>
</evidence>
<keyword evidence="1" id="KW-0812">Transmembrane</keyword>
<dbReference type="RefSeq" id="WP_071808406.1">
    <property type="nucleotide sequence ID" value="NZ_MEIA01000439.1"/>
</dbReference>
<feature type="transmembrane region" description="Helical" evidence="1">
    <location>
        <begin position="198"/>
        <end position="216"/>
    </location>
</feature>
<proteinExistence type="predicted"/>
<accession>A0A1K0GG00</accession>
<evidence type="ECO:0000313" key="2">
    <source>
        <dbReference type="EMBL" id="OJF11094.1"/>
    </source>
</evidence>
<evidence type="ECO:0008006" key="4">
    <source>
        <dbReference type="Google" id="ProtNLM"/>
    </source>
</evidence>
<evidence type="ECO:0000313" key="3">
    <source>
        <dbReference type="Proteomes" id="UP000182486"/>
    </source>
</evidence>
<dbReference type="Proteomes" id="UP000182486">
    <property type="component" value="Unassembled WGS sequence"/>
</dbReference>
<protein>
    <recommendedName>
        <fullName evidence="4">PPE family protein</fullName>
    </recommendedName>
</protein>
<reference evidence="2 3" key="1">
    <citation type="submission" date="2016-09" db="EMBL/GenBank/DDBJ databases">
        <title>Couchioplanes caeruleus draft genome sequence.</title>
        <authorList>
            <person name="Sheehan J."/>
            <person name="Caffrey P."/>
        </authorList>
    </citation>
    <scope>NUCLEOTIDE SEQUENCE [LARGE SCALE GENOMIC DNA]</scope>
    <source>
        <strain evidence="2 3">DSM 43634</strain>
    </source>
</reference>
<sequence>MSFSPAQFEATLRDIESGMATFSANLGKIPAAAQKATDQWFITDAAAEAITWLATRTVEIGQDILNWFIDLLKGAVAPIYMAMDSWQWMNIRGEVNEISANLTHQNLSIDESDWSGKARDAYGTAVGAQSAAAARVGAIATSTSINLLACAVAGAAFYVVLAGVLVKLIAATVTIIAAYASAAFSWAGAALMLEEAGVNTAVIMTALGTLTTFLGAQTTAMIMLHGDAVDPASFPNGVWPMANSSQYSDATVKDGDADWSLMKKD</sequence>
<keyword evidence="1" id="KW-1133">Transmembrane helix</keyword>
<name>A0A1K0GG00_9ACTN</name>
<dbReference type="EMBL" id="MEIA01000439">
    <property type="protein sequence ID" value="OJF11094.1"/>
    <property type="molecule type" value="Genomic_DNA"/>
</dbReference>
<comment type="caution">
    <text evidence="2">The sequence shown here is derived from an EMBL/GenBank/DDBJ whole genome shotgun (WGS) entry which is preliminary data.</text>
</comment>
<dbReference type="AlphaFoldDB" id="A0A1K0GG00"/>
<feature type="transmembrane region" description="Helical" evidence="1">
    <location>
        <begin position="173"/>
        <end position="192"/>
    </location>
</feature>
<keyword evidence="3" id="KW-1185">Reference proteome</keyword>